<organism evidence="2 3">
    <name type="scientific">Dictyobacter alpinus</name>
    <dbReference type="NCBI Taxonomy" id="2014873"/>
    <lineage>
        <taxon>Bacteria</taxon>
        <taxon>Bacillati</taxon>
        <taxon>Chloroflexota</taxon>
        <taxon>Ktedonobacteria</taxon>
        <taxon>Ktedonobacterales</taxon>
        <taxon>Dictyobacteraceae</taxon>
        <taxon>Dictyobacter</taxon>
    </lineage>
</organism>
<feature type="chain" id="PRO_5019027959" description="D-glucuronyl C5-epimerase C-terminal domain-containing protein" evidence="1">
    <location>
        <begin position="31"/>
        <end position="430"/>
    </location>
</feature>
<gene>
    <name evidence="2" type="ORF">KDA_60570</name>
</gene>
<dbReference type="RefSeq" id="WP_126630644.1">
    <property type="nucleotide sequence ID" value="NZ_BIFT01000002.1"/>
</dbReference>
<dbReference type="AlphaFoldDB" id="A0A402BGS3"/>
<proteinExistence type="predicted"/>
<dbReference type="InterPro" id="IPR008928">
    <property type="entry name" value="6-hairpin_glycosidase_sf"/>
</dbReference>
<evidence type="ECO:0008006" key="4">
    <source>
        <dbReference type="Google" id="ProtNLM"/>
    </source>
</evidence>
<comment type="caution">
    <text evidence="2">The sequence shown here is derived from an EMBL/GenBank/DDBJ whole genome shotgun (WGS) entry which is preliminary data.</text>
</comment>
<dbReference type="SUPFAM" id="SSF48208">
    <property type="entry name" value="Six-hairpin glycosidases"/>
    <property type="match status" value="1"/>
</dbReference>
<evidence type="ECO:0000313" key="3">
    <source>
        <dbReference type="Proteomes" id="UP000287171"/>
    </source>
</evidence>
<keyword evidence="3" id="KW-1185">Reference proteome</keyword>
<keyword evidence="1" id="KW-0732">Signal</keyword>
<dbReference type="Proteomes" id="UP000287171">
    <property type="component" value="Unassembled WGS sequence"/>
</dbReference>
<name>A0A402BGS3_9CHLR</name>
<reference evidence="3" key="1">
    <citation type="submission" date="2018-12" db="EMBL/GenBank/DDBJ databases">
        <title>Tengunoibacter tsumagoiensis gen. nov., sp. nov., Dictyobacter kobayashii sp. nov., D. alpinus sp. nov., and D. joshuensis sp. nov. and description of Dictyobacteraceae fam. nov. within the order Ktedonobacterales isolated from Tengu-no-mugimeshi.</title>
        <authorList>
            <person name="Wang C.M."/>
            <person name="Zheng Y."/>
            <person name="Sakai Y."/>
            <person name="Toyoda A."/>
            <person name="Minakuchi Y."/>
            <person name="Abe K."/>
            <person name="Yokota A."/>
            <person name="Yabe S."/>
        </authorList>
    </citation>
    <scope>NUCLEOTIDE SEQUENCE [LARGE SCALE GENOMIC DNA]</scope>
    <source>
        <strain evidence="3">Uno16</strain>
    </source>
</reference>
<evidence type="ECO:0000313" key="2">
    <source>
        <dbReference type="EMBL" id="GCE30573.1"/>
    </source>
</evidence>
<dbReference type="Gene3D" id="1.50.10.10">
    <property type="match status" value="1"/>
</dbReference>
<protein>
    <recommendedName>
        <fullName evidence="4">D-glucuronyl C5-epimerase C-terminal domain-containing protein</fullName>
    </recommendedName>
</protein>
<dbReference type="InterPro" id="IPR012341">
    <property type="entry name" value="6hp_glycosidase-like_sf"/>
</dbReference>
<sequence>MAKKQRIILAIFLVCCFGITNIFSTTGAQAARIDKKASTLNTIVDQITRQVLLNMRANGFNANAKTKGLVTGGLYVNWQMNDPTQTNRLNVSTNDDPPGSHDSQTDLYYLNSMAEYKYLHPGDSSYDQDIQKISPIVHYEFFNYNLPKGWIYFYLLRTGLFLNDLTLINEANMAATNYYNNWYDTNLNLLYNKAHEPGVYSVEHTITAGAALIDAGTRWNNPQWLQAGKNTLNIAMAASYNLRAHLFYNNMSVNDNGTQVVLNDQAKPGTQGSIVEALMDAYTITHTQQYLDIADQVLQSLLFSSGLWDQDNGGLYFALDLNSGKLEQKYKETRSQAHTLIGLYRYNQILRQLGRQPKYLDKQQQLINLLTGSFYEPNYHGYFYRLTPTFQNYISKNVDGQPQSENYFTTEAMGIVLDALQQTEMNIVPF</sequence>
<dbReference type="OrthoDB" id="151362at2"/>
<accession>A0A402BGS3</accession>
<dbReference type="EMBL" id="BIFT01000002">
    <property type="protein sequence ID" value="GCE30573.1"/>
    <property type="molecule type" value="Genomic_DNA"/>
</dbReference>
<evidence type="ECO:0000256" key="1">
    <source>
        <dbReference type="SAM" id="SignalP"/>
    </source>
</evidence>
<dbReference type="GO" id="GO:0005975">
    <property type="term" value="P:carbohydrate metabolic process"/>
    <property type="evidence" value="ECO:0007669"/>
    <property type="project" value="InterPro"/>
</dbReference>
<feature type="signal peptide" evidence="1">
    <location>
        <begin position="1"/>
        <end position="30"/>
    </location>
</feature>